<reference evidence="6" key="1">
    <citation type="journal article" date="2022" name="Plant J.">
        <title>Strategies of tolerance reflected in two North American maple genomes.</title>
        <authorList>
            <person name="McEvoy S.L."/>
            <person name="Sezen U.U."/>
            <person name="Trouern-Trend A."/>
            <person name="McMahon S.M."/>
            <person name="Schaberg P.G."/>
            <person name="Yang J."/>
            <person name="Wegrzyn J.L."/>
            <person name="Swenson N.G."/>
        </authorList>
    </citation>
    <scope>NUCLEOTIDE SEQUENCE</scope>
    <source>
        <strain evidence="6">NS2018</strain>
    </source>
</reference>
<dbReference type="InterPro" id="IPR045088">
    <property type="entry name" value="ALAT1/2-like"/>
</dbReference>
<sequence>MYLFPRIQLPQKAIKAAEAVNSAADAFYCRHLLNATGIVVVPGSGFGQVPGTWHFRCAILPQEDKIPAIVSRLTNFHKKFMDEYLVVGVSGLVDGGWILGVVEGISRFVLATAVEVLGSKGWQLGFSRLCGSDGVGLVGDGWWWSWRSKK</sequence>
<evidence type="ECO:0008006" key="8">
    <source>
        <dbReference type="Google" id="ProtNLM"/>
    </source>
</evidence>
<gene>
    <name evidence="6" type="ORF">LWI29_001698</name>
</gene>
<evidence type="ECO:0000256" key="5">
    <source>
        <dbReference type="ARBA" id="ARBA00022898"/>
    </source>
</evidence>
<dbReference type="SUPFAM" id="SSF53383">
    <property type="entry name" value="PLP-dependent transferases"/>
    <property type="match status" value="1"/>
</dbReference>
<keyword evidence="4" id="KW-0808">Transferase</keyword>
<comment type="cofactor">
    <cofactor evidence="1">
        <name>pyridoxal 5'-phosphate</name>
        <dbReference type="ChEBI" id="CHEBI:597326"/>
    </cofactor>
</comment>
<dbReference type="GO" id="GO:0004021">
    <property type="term" value="F:L-alanine:2-oxoglutarate aminotransferase activity"/>
    <property type="evidence" value="ECO:0007669"/>
    <property type="project" value="TreeGrafter"/>
</dbReference>
<dbReference type="EMBL" id="JAUESC010000004">
    <property type="protein sequence ID" value="KAK0594899.1"/>
    <property type="molecule type" value="Genomic_DNA"/>
</dbReference>
<evidence type="ECO:0000256" key="1">
    <source>
        <dbReference type="ARBA" id="ARBA00001933"/>
    </source>
</evidence>
<evidence type="ECO:0000313" key="7">
    <source>
        <dbReference type="Proteomes" id="UP001168877"/>
    </source>
</evidence>
<dbReference type="AlphaFoldDB" id="A0AA39ST90"/>
<organism evidence="6 7">
    <name type="scientific">Acer saccharum</name>
    <name type="common">Sugar maple</name>
    <dbReference type="NCBI Taxonomy" id="4024"/>
    <lineage>
        <taxon>Eukaryota</taxon>
        <taxon>Viridiplantae</taxon>
        <taxon>Streptophyta</taxon>
        <taxon>Embryophyta</taxon>
        <taxon>Tracheophyta</taxon>
        <taxon>Spermatophyta</taxon>
        <taxon>Magnoliopsida</taxon>
        <taxon>eudicotyledons</taxon>
        <taxon>Gunneridae</taxon>
        <taxon>Pentapetalae</taxon>
        <taxon>rosids</taxon>
        <taxon>malvids</taxon>
        <taxon>Sapindales</taxon>
        <taxon>Sapindaceae</taxon>
        <taxon>Hippocastanoideae</taxon>
        <taxon>Acereae</taxon>
        <taxon>Acer</taxon>
    </lineage>
</organism>
<dbReference type="InterPro" id="IPR015422">
    <property type="entry name" value="PyrdxlP-dep_Trfase_small"/>
</dbReference>
<name>A0AA39ST90_ACESA</name>
<evidence type="ECO:0000313" key="6">
    <source>
        <dbReference type="EMBL" id="KAK0594899.1"/>
    </source>
</evidence>
<protein>
    <recommendedName>
        <fullName evidence="8">Alanine aminotransferase</fullName>
    </recommendedName>
</protein>
<reference evidence="6" key="2">
    <citation type="submission" date="2023-06" db="EMBL/GenBank/DDBJ databases">
        <authorList>
            <person name="Swenson N.G."/>
            <person name="Wegrzyn J.L."/>
            <person name="Mcevoy S.L."/>
        </authorList>
    </citation>
    <scope>NUCLEOTIDE SEQUENCE</scope>
    <source>
        <strain evidence="6">NS2018</strain>
        <tissue evidence="6">Leaf</tissue>
    </source>
</reference>
<evidence type="ECO:0000256" key="4">
    <source>
        <dbReference type="ARBA" id="ARBA00022679"/>
    </source>
</evidence>
<dbReference type="Proteomes" id="UP001168877">
    <property type="component" value="Unassembled WGS sequence"/>
</dbReference>
<dbReference type="InterPro" id="IPR015424">
    <property type="entry name" value="PyrdxlP-dep_Trfase"/>
</dbReference>
<dbReference type="FunFam" id="3.90.1150.10:FF:000151">
    <property type="entry name" value="Alanine aminotransferase 2"/>
    <property type="match status" value="1"/>
</dbReference>
<keyword evidence="3" id="KW-0032">Aminotransferase</keyword>
<dbReference type="PANTHER" id="PTHR11751:SF29">
    <property type="entry name" value="ALANINE TRANSAMINASE"/>
    <property type="match status" value="1"/>
</dbReference>
<dbReference type="PANTHER" id="PTHR11751">
    <property type="entry name" value="ALANINE AMINOTRANSFERASE"/>
    <property type="match status" value="1"/>
</dbReference>
<proteinExistence type="predicted"/>
<evidence type="ECO:0000256" key="3">
    <source>
        <dbReference type="ARBA" id="ARBA00022576"/>
    </source>
</evidence>
<keyword evidence="7" id="KW-1185">Reference proteome</keyword>
<dbReference type="Gene3D" id="3.90.1150.10">
    <property type="entry name" value="Aspartate Aminotransferase, domain 1"/>
    <property type="match status" value="1"/>
</dbReference>
<comment type="subunit">
    <text evidence="2">Homodimer.</text>
</comment>
<keyword evidence="5" id="KW-0663">Pyridoxal phosphate</keyword>
<evidence type="ECO:0000256" key="2">
    <source>
        <dbReference type="ARBA" id="ARBA00011738"/>
    </source>
</evidence>
<comment type="caution">
    <text evidence="6">The sequence shown here is derived from an EMBL/GenBank/DDBJ whole genome shotgun (WGS) entry which is preliminary data.</text>
</comment>
<accession>A0AA39ST90</accession>